<reference evidence="8 9" key="1">
    <citation type="submission" date="2019-10" db="EMBL/GenBank/DDBJ databases">
        <title>Genome sequencing of Lactobacillus manihotivorans.</title>
        <authorList>
            <person name="Kim K."/>
        </authorList>
    </citation>
    <scope>NUCLEOTIDE SEQUENCE [LARGE SCALE GENOMIC DNA]</scope>
    <source>
        <strain evidence="8 9">LM010</strain>
    </source>
</reference>
<keyword evidence="1 5" id="KW-0597">Phosphoprotein</keyword>
<dbReference type="CDD" id="cd06170">
    <property type="entry name" value="LuxR_C_like"/>
    <property type="match status" value="1"/>
</dbReference>
<dbReference type="InterPro" id="IPR058245">
    <property type="entry name" value="NreC/VraR/RcsB-like_REC"/>
</dbReference>
<accession>A0A5P8JUC9</accession>
<dbReference type="PROSITE" id="PS50043">
    <property type="entry name" value="HTH_LUXR_2"/>
    <property type="match status" value="1"/>
</dbReference>
<dbReference type="EMBL" id="CP045068">
    <property type="protein sequence ID" value="QFQ92668.1"/>
    <property type="molecule type" value="Genomic_DNA"/>
</dbReference>
<evidence type="ECO:0000313" key="8">
    <source>
        <dbReference type="EMBL" id="QFQ92668.1"/>
    </source>
</evidence>
<dbReference type="Pfam" id="PF00196">
    <property type="entry name" value="GerE"/>
    <property type="match status" value="1"/>
</dbReference>
<dbReference type="CDD" id="cd17535">
    <property type="entry name" value="REC_NarL-like"/>
    <property type="match status" value="1"/>
</dbReference>
<dbReference type="SMART" id="SM00421">
    <property type="entry name" value="HTH_LUXR"/>
    <property type="match status" value="1"/>
</dbReference>
<dbReference type="AlphaFoldDB" id="A0A5P8JUC9"/>
<evidence type="ECO:0000259" key="6">
    <source>
        <dbReference type="PROSITE" id="PS50043"/>
    </source>
</evidence>
<dbReference type="GO" id="GO:0003677">
    <property type="term" value="F:DNA binding"/>
    <property type="evidence" value="ECO:0007669"/>
    <property type="project" value="UniProtKB-KW"/>
</dbReference>
<feature type="domain" description="HTH luxR-type" evidence="6">
    <location>
        <begin position="136"/>
        <end position="201"/>
    </location>
</feature>
<keyword evidence="3" id="KW-0238">DNA-binding</keyword>
<feature type="domain" description="Response regulatory" evidence="7">
    <location>
        <begin position="3"/>
        <end position="119"/>
    </location>
</feature>
<evidence type="ECO:0000256" key="1">
    <source>
        <dbReference type="ARBA" id="ARBA00022553"/>
    </source>
</evidence>
<name>A0A5P8JUC9_9LACO</name>
<evidence type="ECO:0000256" key="5">
    <source>
        <dbReference type="PROSITE-ProRule" id="PRU00169"/>
    </source>
</evidence>
<dbReference type="GO" id="GO:0000160">
    <property type="term" value="P:phosphorelay signal transduction system"/>
    <property type="evidence" value="ECO:0007669"/>
    <property type="project" value="InterPro"/>
</dbReference>
<gene>
    <name evidence="8" type="ORF">LM010_15280</name>
</gene>
<evidence type="ECO:0000256" key="2">
    <source>
        <dbReference type="ARBA" id="ARBA00023015"/>
    </source>
</evidence>
<organism evidence="8 9">
    <name type="scientific">Lacticaseibacillus manihotivorans</name>
    <dbReference type="NCBI Taxonomy" id="88233"/>
    <lineage>
        <taxon>Bacteria</taxon>
        <taxon>Bacillati</taxon>
        <taxon>Bacillota</taxon>
        <taxon>Bacilli</taxon>
        <taxon>Lactobacillales</taxon>
        <taxon>Lactobacillaceae</taxon>
        <taxon>Lacticaseibacillus</taxon>
    </lineage>
</organism>
<sequence>MTKVLIVDDHAVLRMGLSLILETTPDFEAAGFAENGRVGLAQVEALQPDLVLCDIRMPEMDGIEMIRQLHQTHPNLPVVVLTTFDDPEPIQQAMRLGARGYLLKDADKETIVNTLKQALVGTVSLSPELMTKAFAQPESAISLTPREHEILQQVAQGARNIDVAQKLHLSERTIKAHLTSIYNRLGVESRAEAVAAALKLGLID</sequence>
<dbReference type="InterPro" id="IPR000792">
    <property type="entry name" value="Tscrpt_reg_LuxR_C"/>
</dbReference>
<dbReference type="SMART" id="SM00448">
    <property type="entry name" value="REC"/>
    <property type="match status" value="1"/>
</dbReference>
<dbReference type="InterPro" id="IPR016032">
    <property type="entry name" value="Sig_transdc_resp-reg_C-effctor"/>
</dbReference>
<dbReference type="GO" id="GO:0006355">
    <property type="term" value="P:regulation of DNA-templated transcription"/>
    <property type="evidence" value="ECO:0007669"/>
    <property type="project" value="InterPro"/>
</dbReference>
<evidence type="ECO:0000256" key="3">
    <source>
        <dbReference type="ARBA" id="ARBA00023125"/>
    </source>
</evidence>
<dbReference type="PROSITE" id="PS50110">
    <property type="entry name" value="RESPONSE_REGULATORY"/>
    <property type="match status" value="1"/>
</dbReference>
<dbReference type="RefSeq" id="WP_056963768.1">
    <property type="nucleotide sequence ID" value="NZ_CP045068.1"/>
</dbReference>
<dbReference type="PANTHER" id="PTHR43214">
    <property type="entry name" value="TWO-COMPONENT RESPONSE REGULATOR"/>
    <property type="match status" value="1"/>
</dbReference>
<feature type="modified residue" description="4-aspartylphosphate" evidence="5">
    <location>
        <position position="54"/>
    </location>
</feature>
<evidence type="ECO:0000313" key="9">
    <source>
        <dbReference type="Proteomes" id="UP000388452"/>
    </source>
</evidence>
<dbReference type="PRINTS" id="PR00038">
    <property type="entry name" value="HTHLUXR"/>
</dbReference>
<dbReference type="PROSITE" id="PS00622">
    <property type="entry name" value="HTH_LUXR_1"/>
    <property type="match status" value="1"/>
</dbReference>
<evidence type="ECO:0000259" key="7">
    <source>
        <dbReference type="PROSITE" id="PS50110"/>
    </source>
</evidence>
<dbReference type="PANTHER" id="PTHR43214:SF43">
    <property type="entry name" value="TWO-COMPONENT RESPONSE REGULATOR"/>
    <property type="match status" value="1"/>
</dbReference>
<keyword evidence="2" id="KW-0805">Transcription regulation</keyword>
<dbReference type="Gene3D" id="3.40.50.2300">
    <property type="match status" value="1"/>
</dbReference>
<dbReference type="SUPFAM" id="SSF46894">
    <property type="entry name" value="C-terminal effector domain of the bipartite response regulators"/>
    <property type="match status" value="1"/>
</dbReference>
<dbReference type="Pfam" id="PF00072">
    <property type="entry name" value="Response_reg"/>
    <property type="match status" value="1"/>
</dbReference>
<dbReference type="InterPro" id="IPR039420">
    <property type="entry name" value="WalR-like"/>
</dbReference>
<dbReference type="Proteomes" id="UP000388452">
    <property type="component" value="Chromosome"/>
</dbReference>
<dbReference type="InterPro" id="IPR011006">
    <property type="entry name" value="CheY-like_superfamily"/>
</dbReference>
<dbReference type="SUPFAM" id="SSF52172">
    <property type="entry name" value="CheY-like"/>
    <property type="match status" value="1"/>
</dbReference>
<proteinExistence type="predicted"/>
<keyword evidence="4" id="KW-0804">Transcription</keyword>
<protein>
    <submittedName>
        <fullName evidence="8">Response regulator</fullName>
    </submittedName>
</protein>
<dbReference type="InterPro" id="IPR001789">
    <property type="entry name" value="Sig_transdc_resp-reg_receiver"/>
</dbReference>
<evidence type="ECO:0000256" key="4">
    <source>
        <dbReference type="ARBA" id="ARBA00023163"/>
    </source>
</evidence>